<comment type="caution">
    <text evidence="2">The sequence shown here is derived from an EMBL/GenBank/DDBJ whole genome shotgun (WGS) entry which is preliminary data.</text>
</comment>
<protein>
    <recommendedName>
        <fullName evidence="4">Secreted protein</fullName>
    </recommendedName>
</protein>
<evidence type="ECO:0000313" key="3">
    <source>
        <dbReference type="Proteomes" id="UP001614394"/>
    </source>
</evidence>
<proteinExistence type="predicted"/>
<dbReference type="Proteomes" id="UP001614394">
    <property type="component" value="Unassembled WGS sequence"/>
</dbReference>
<feature type="compositionally biased region" description="Low complexity" evidence="1">
    <location>
        <begin position="58"/>
        <end position="73"/>
    </location>
</feature>
<dbReference type="EMBL" id="JBITYG010000016">
    <property type="protein sequence ID" value="MFI9106051.1"/>
    <property type="molecule type" value="Genomic_DNA"/>
</dbReference>
<accession>A0ABW8CL27</accession>
<name>A0ABW8CL27_9ACTN</name>
<dbReference type="RefSeq" id="WP_399657218.1">
    <property type="nucleotide sequence ID" value="NZ_JBITYG010000016.1"/>
</dbReference>
<evidence type="ECO:0008006" key="4">
    <source>
        <dbReference type="Google" id="ProtNLM"/>
    </source>
</evidence>
<sequence length="73" mass="7135">MSSKQVLTVIVVVSVFSWSAVMAALGQLTAVAALVPSLGLLVQQVVHASACGRPESTAAGAGAVAGTDEGAAR</sequence>
<organism evidence="2 3">
    <name type="scientific">Streptomyces fildesensis</name>
    <dbReference type="NCBI Taxonomy" id="375757"/>
    <lineage>
        <taxon>Bacteria</taxon>
        <taxon>Bacillati</taxon>
        <taxon>Actinomycetota</taxon>
        <taxon>Actinomycetes</taxon>
        <taxon>Kitasatosporales</taxon>
        <taxon>Streptomycetaceae</taxon>
        <taxon>Streptomyces</taxon>
    </lineage>
</organism>
<evidence type="ECO:0000256" key="1">
    <source>
        <dbReference type="SAM" id="MobiDB-lite"/>
    </source>
</evidence>
<gene>
    <name evidence="2" type="ORF">ACIGXA_36660</name>
</gene>
<reference evidence="2 3" key="1">
    <citation type="submission" date="2024-10" db="EMBL/GenBank/DDBJ databases">
        <title>The Natural Products Discovery Center: Release of the First 8490 Sequenced Strains for Exploring Actinobacteria Biosynthetic Diversity.</title>
        <authorList>
            <person name="Kalkreuter E."/>
            <person name="Kautsar S.A."/>
            <person name="Yang D."/>
            <person name="Bader C.D."/>
            <person name="Teijaro C.N."/>
            <person name="Fluegel L."/>
            <person name="Davis C.M."/>
            <person name="Simpson J.R."/>
            <person name="Lauterbach L."/>
            <person name="Steele A.D."/>
            <person name="Gui C."/>
            <person name="Meng S."/>
            <person name="Li G."/>
            <person name="Viehrig K."/>
            <person name="Ye F."/>
            <person name="Su P."/>
            <person name="Kiefer A.F."/>
            <person name="Nichols A."/>
            <person name="Cepeda A.J."/>
            <person name="Yan W."/>
            <person name="Fan B."/>
            <person name="Jiang Y."/>
            <person name="Adhikari A."/>
            <person name="Zheng C.-J."/>
            <person name="Schuster L."/>
            <person name="Cowan T.M."/>
            <person name="Smanski M.J."/>
            <person name="Chevrette M.G."/>
            <person name="De Carvalho L.P.S."/>
            <person name="Shen B."/>
        </authorList>
    </citation>
    <scope>NUCLEOTIDE SEQUENCE [LARGE SCALE GENOMIC DNA]</scope>
    <source>
        <strain evidence="2 3">NPDC053399</strain>
    </source>
</reference>
<feature type="region of interest" description="Disordered" evidence="1">
    <location>
        <begin position="54"/>
        <end position="73"/>
    </location>
</feature>
<evidence type="ECO:0000313" key="2">
    <source>
        <dbReference type="EMBL" id="MFI9106051.1"/>
    </source>
</evidence>
<keyword evidence="3" id="KW-1185">Reference proteome</keyword>